<gene>
    <name evidence="2" type="ORF">NW768_001091</name>
</gene>
<dbReference type="InterPro" id="IPR000626">
    <property type="entry name" value="Ubiquitin-like_dom"/>
</dbReference>
<accession>A0ABQ8RPG1</accession>
<evidence type="ECO:0000313" key="3">
    <source>
        <dbReference type="Proteomes" id="UP001152024"/>
    </source>
</evidence>
<dbReference type="CDD" id="cd17039">
    <property type="entry name" value="Ubl_ubiquitin_like"/>
    <property type="match status" value="1"/>
</dbReference>
<organism evidence="2 3">
    <name type="scientific">Fusarium equiseti</name>
    <name type="common">Fusarium scirpi</name>
    <dbReference type="NCBI Taxonomy" id="61235"/>
    <lineage>
        <taxon>Eukaryota</taxon>
        <taxon>Fungi</taxon>
        <taxon>Dikarya</taxon>
        <taxon>Ascomycota</taxon>
        <taxon>Pezizomycotina</taxon>
        <taxon>Sordariomycetes</taxon>
        <taxon>Hypocreomycetidae</taxon>
        <taxon>Hypocreales</taxon>
        <taxon>Nectriaceae</taxon>
        <taxon>Fusarium</taxon>
        <taxon>Fusarium incarnatum-equiseti species complex</taxon>
    </lineage>
</organism>
<evidence type="ECO:0000259" key="1">
    <source>
        <dbReference type="PROSITE" id="PS50053"/>
    </source>
</evidence>
<dbReference type="PROSITE" id="PS50053">
    <property type="entry name" value="UBIQUITIN_2"/>
    <property type="match status" value="1"/>
</dbReference>
<dbReference type="EMBL" id="JAOQBH010000002">
    <property type="protein sequence ID" value="KAJ4139747.1"/>
    <property type="molecule type" value="Genomic_DNA"/>
</dbReference>
<feature type="domain" description="Ubiquitin-like" evidence="1">
    <location>
        <begin position="198"/>
        <end position="267"/>
    </location>
</feature>
<keyword evidence="3" id="KW-1185">Reference proteome</keyword>
<sequence length="426" mass="48951">MLEHLTPWSPTTKVRNGFFQMDDLEIHFRRTLRVPKNRDSNDTPKEFGHFVLYKVDDYAGKLPLSMAQEGGLFIPMYQRDAMWITFKSEKRYAIKIFWGGINAISGEPVIPNDATDRRRRNRIRQGESIQDYIIVGVNGQDWLDALAVEPGKVRQIVPMPVVSGPWVESQMTSQEPTEEIQFEVTRLDPEEPEEIDHNSMTIRMIAQKGYPILVKALPSTTIAELKLIYERRRGIPVNEQRLGDLTLLKDRHTLAYYNITDQSVIYVDNPAGGLINQGIVKIPRHAYQKTVPVTFNLQILNKPTFKRVTGKRPYPCPIKIYDYSSAMYPFLSTYEEPKVRSYDFQGSRSVDQTDEVSDESIPANIEIGAVGLLNPRGSSQELELEWEMEERLGDVQIIFRDDLEDPVDPEIPADCFSHSRPLRICF</sequence>
<comment type="caution">
    <text evidence="2">The sequence shown here is derived from an EMBL/GenBank/DDBJ whole genome shotgun (WGS) entry which is preliminary data.</text>
</comment>
<dbReference type="InterPro" id="IPR029071">
    <property type="entry name" value="Ubiquitin-like_domsf"/>
</dbReference>
<protein>
    <recommendedName>
        <fullName evidence="1">Ubiquitin-like domain-containing protein</fullName>
    </recommendedName>
</protein>
<evidence type="ECO:0000313" key="2">
    <source>
        <dbReference type="EMBL" id="KAJ4139747.1"/>
    </source>
</evidence>
<reference evidence="2" key="1">
    <citation type="submission" date="2022-09" db="EMBL/GenBank/DDBJ databases">
        <title>Fusarium specimens isolated from Avocado Roots.</title>
        <authorList>
            <person name="Stajich J."/>
            <person name="Roper C."/>
            <person name="Heimlech-Rivalta G."/>
        </authorList>
    </citation>
    <scope>NUCLEOTIDE SEQUENCE</scope>
    <source>
        <strain evidence="2">CF00095</strain>
    </source>
</reference>
<dbReference type="Gene3D" id="3.10.20.90">
    <property type="entry name" value="Phosphatidylinositol 3-kinase Catalytic Subunit, Chain A, domain 1"/>
    <property type="match status" value="1"/>
</dbReference>
<dbReference type="SUPFAM" id="SSF54236">
    <property type="entry name" value="Ubiquitin-like"/>
    <property type="match status" value="1"/>
</dbReference>
<dbReference type="SMART" id="SM00213">
    <property type="entry name" value="UBQ"/>
    <property type="match status" value="1"/>
</dbReference>
<name>A0ABQ8RPG1_FUSEQ</name>
<proteinExistence type="predicted"/>
<dbReference type="Proteomes" id="UP001152024">
    <property type="component" value="Unassembled WGS sequence"/>
</dbReference>
<dbReference type="Pfam" id="PF00240">
    <property type="entry name" value="ubiquitin"/>
    <property type="match status" value="1"/>
</dbReference>